<sequence length="150" mass="17260">MEELRQEQVSRSRIPQQIVTTVHSSSLASRFPRGKRELRCFARHSRTLHRVHPKCRSETTTARTCRFSISPLILILTLTDTDHPSIGQFGVNLQVFTCLVCKQATPITWEQRVPLMKIMNHPPLLSRICLRPLRIVRLGTWACLSCFLCP</sequence>
<name>A0AAE0U9T4_SORBR</name>
<reference evidence="1" key="2">
    <citation type="submission" date="2023-07" db="EMBL/GenBank/DDBJ databases">
        <authorList>
            <consortium name="Lawrence Berkeley National Laboratory"/>
            <person name="Haridas S."/>
            <person name="Hensen N."/>
            <person name="Bonometti L."/>
            <person name="Westerberg I."/>
            <person name="Brannstrom I.O."/>
            <person name="Guillou S."/>
            <person name="Cros-Aarteil S."/>
            <person name="Calhoun S."/>
            <person name="Kuo A."/>
            <person name="Mondo S."/>
            <person name="Pangilinan J."/>
            <person name="Riley R."/>
            <person name="LaButti K."/>
            <person name="Andreopoulos B."/>
            <person name="Lipzen A."/>
            <person name="Chen C."/>
            <person name="Yanf M."/>
            <person name="Daum C."/>
            <person name="Ng V."/>
            <person name="Clum A."/>
            <person name="Steindorff A."/>
            <person name="Ohm R."/>
            <person name="Martin F."/>
            <person name="Silar P."/>
            <person name="Natvig D."/>
            <person name="Lalanne C."/>
            <person name="Gautier V."/>
            <person name="Ament-velasquez S.L."/>
            <person name="Kruys A."/>
            <person name="Hutchinson M.I."/>
            <person name="Powell A.J."/>
            <person name="Barry K."/>
            <person name="Miller A.N."/>
            <person name="Grigoriev I.V."/>
            <person name="Debuchy R."/>
            <person name="Gladieux P."/>
            <person name="Thoren M.H."/>
            <person name="Johannesson H."/>
        </authorList>
    </citation>
    <scope>NUCLEOTIDE SEQUENCE</scope>
    <source>
        <strain evidence="1">FGSC 1904</strain>
    </source>
</reference>
<keyword evidence="2" id="KW-1185">Reference proteome</keyword>
<comment type="caution">
    <text evidence="1">The sequence shown here is derived from an EMBL/GenBank/DDBJ whole genome shotgun (WGS) entry which is preliminary data.</text>
</comment>
<evidence type="ECO:0000313" key="2">
    <source>
        <dbReference type="Proteomes" id="UP001281003"/>
    </source>
</evidence>
<proteinExistence type="predicted"/>
<accession>A0AAE0U9T4</accession>
<protein>
    <submittedName>
        <fullName evidence="1">Uncharacterized protein</fullName>
    </submittedName>
</protein>
<dbReference type="AlphaFoldDB" id="A0AAE0U9T4"/>
<evidence type="ECO:0000313" key="1">
    <source>
        <dbReference type="EMBL" id="KAK3395875.1"/>
    </source>
</evidence>
<reference evidence="1" key="1">
    <citation type="journal article" date="2023" name="Mol. Phylogenet. Evol.">
        <title>Genome-scale phylogeny and comparative genomics of the fungal order Sordariales.</title>
        <authorList>
            <person name="Hensen N."/>
            <person name="Bonometti L."/>
            <person name="Westerberg I."/>
            <person name="Brannstrom I.O."/>
            <person name="Guillou S."/>
            <person name="Cros-Aarteil S."/>
            <person name="Calhoun S."/>
            <person name="Haridas S."/>
            <person name="Kuo A."/>
            <person name="Mondo S."/>
            <person name="Pangilinan J."/>
            <person name="Riley R."/>
            <person name="LaButti K."/>
            <person name="Andreopoulos B."/>
            <person name="Lipzen A."/>
            <person name="Chen C."/>
            <person name="Yan M."/>
            <person name="Daum C."/>
            <person name="Ng V."/>
            <person name="Clum A."/>
            <person name="Steindorff A."/>
            <person name="Ohm R.A."/>
            <person name="Martin F."/>
            <person name="Silar P."/>
            <person name="Natvig D.O."/>
            <person name="Lalanne C."/>
            <person name="Gautier V."/>
            <person name="Ament-Velasquez S.L."/>
            <person name="Kruys A."/>
            <person name="Hutchinson M.I."/>
            <person name="Powell A.J."/>
            <person name="Barry K."/>
            <person name="Miller A.N."/>
            <person name="Grigoriev I.V."/>
            <person name="Debuchy R."/>
            <person name="Gladieux P."/>
            <person name="Hiltunen Thoren M."/>
            <person name="Johannesson H."/>
        </authorList>
    </citation>
    <scope>NUCLEOTIDE SEQUENCE</scope>
    <source>
        <strain evidence="1">FGSC 1904</strain>
    </source>
</reference>
<dbReference type="Proteomes" id="UP001281003">
    <property type="component" value="Unassembled WGS sequence"/>
</dbReference>
<dbReference type="EMBL" id="JAUTDP010000010">
    <property type="protein sequence ID" value="KAK3395875.1"/>
    <property type="molecule type" value="Genomic_DNA"/>
</dbReference>
<gene>
    <name evidence="1" type="ORF">B0T20DRAFT_47585</name>
</gene>
<organism evidence="1 2">
    <name type="scientific">Sordaria brevicollis</name>
    <dbReference type="NCBI Taxonomy" id="83679"/>
    <lineage>
        <taxon>Eukaryota</taxon>
        <taxon>Fungi</taxon>
        <taxon>Dikarya</taxon>
        <taxon>Ascomycota</taxon>
        <taxon>Pezizomycotina</taxon>
        <taxon>Sordariomycetes</taxon>
        <taxon>Sordariomycetidae</taxon>
        <taxon>Sordariales</taxon>
        <taxon>Sordariaceae</taxon>
        <taxon>Sordaria</taxon>
    </lineage>
</organism>